<accession>A0A410GG23</accession>
<dbReference type="PANTHER" id="PTHR30483:SF6">
    <property type="entry name" value="PERIPLASMIC BINDING PROTEIN OF ABC TRANSPORTER FOR NATURAL AMINO ACIDS"/>
    <property type="match status" value="1"/>
</dbReference>
<organism evidence="7 8">
    <name type="scientific">Pollutimonas thiosulfatoxidans</name>
    <dbReference type="NCBI Taxonomy" id="2028345"/>
    <lineage>
        <taxon>Bacteria</taxon>
        <taxon>Pseudomonadati</taxon>
        <taxon>Pseudomonadota</taxon>
        <taxon>Betaproteobacteria</taxon>
        <taxon>Burkholderiales</taxon>
        <taxon>Alcaligenaceae</taxon>
        <taxon>Pollutimonas</taxon>
    </lineage>
</organism>
<keyword evidence="2" id="KW-0813">Transport</keyword>
<dbReference type="OrthoDB" id="5289062at2"/>
<dbReference type="Gene3D" id="3.40.50.2300">
    <property type="match status" value="2"/>
</dbReference>
<proteinExistence type="inferred from homology"/>
<gene>
    <name evidence="7" type="ORF">CKA81_16245</name>
</gene>
<dbReference type="RefSeq" id="WP_128356234.1">
    <property type="nucleotide sequence ID" value="NZ_CP022987.1"/>
</dbReference>
<dbReference type="InterPro" id="IPR028081">
    <property type="entry name" value="Leu-bd"/>
</dbReference>
<sequence length="414" mass="44229">MPKKFLLNAAAVSIGLAASVSVAAPLKIAMIENFTGPMAQTGIPFVEGVRYGIEKANEDAGTKGPILELIELDSNGGPTVVSDRLKSAIAQGARVVSSAASSVVAAQLSEEIRKFNIRNPGKEVIYYNVGSEAAELTGEKCHYWSFRLGTNPYIRMGALVKVMKEEGVLSDKIFSINQNYSYGHDMQKAQAQAVEKWGGEIVGSVLHDTNKIQDFSPYVARIKASGAETILTGNWANDVILLLRAVGAAGLDARIGNTSLDTTGTLSNAGPAALGAYLVKPYNIEAGGEQGTAFIEDFKKKIGHYPTSEEPTSAFAISLLNAALQQADYDGKEDFPMLKLVQALETTTWKSPLGEMSIRSEDHQALLPITVSTVSKDAKFHVDGTDMGFKLIKVVSAEDAAAPPSQQCKMQRPS</sequence>
<feature type="domain" description="Leucine-binding protein" evidence="6">
    <location>
        <begin position="25"/>
        <end position="377"/>
    </location>
</feature>
<dbReference type="AlphaFoldDB" id="A0A410GG23"/>
<dbReference type="EMBL" id="CP022987">
    <property type="protein sequence ID" value="QAA95241.1"/>
    <property type="molecule type" value="Genomic_DNA"/>
</dbReference>
<dbReference type="InterPro" id="IPR051010">
    <property type="entry name" value="BCAA_transport"/>
</dbReference>
<evidence type="ECO:0000256" key="3">
    <source>
        <dbReference type="ARBA" id="ARBA00022729"/>
    </source>
</evidence>
<feature type="signal peptide" evidence="5">
    <location>
        <begin position="1"/>
        <end position="23"/>
    </location>
</feature>
<evidence type="ECO:0000313" key="8">
    <source>
        <dbReference type="Proteomes" id="UP000283474"/>
    </source>
</evidence>
<reference evidence="7 8" key="1">
    <citation type="submission" date="2017-08" db="EMBL/GenBank/DDBJ databases">
        <authorList>
            <person name="Park S.-J."/>
            <person name="Kim H."/>
        </authorList>
    </citation>
    <scope>NUCLEOTIDE SEQUENCE [LARGE SCALE GENOMIC DNA]</scope>
    <source>
        <strain evidence="8">ye3</strain>
    </source>
</reference>
<evidence type="ECO:0000313" key="7">
    <source>
        <dbReference type="EMBL" id="QAA95241.1"/>
    </source>
</evidence>
<evidence type="ECO:0000259" key="6">
    <source>
        <dbReference type="Pfam" id="PF13458"/>
    </source>
</evidence>
<dbReference type="Pfam" id="PF13458">
    <property type="entry name" value="Peripla_BP_6"/>
    <property type="match status" value="1"/>
</dbReference>
<evidence type="ECO:0000256" key="2">
    <source>
        <dbReference type="ARBA" id="ARBA00022448"/>
    </source>
</evidence>
<dbReference type="PANTHER" id="PTHR30483">
    <property type="entry name" value="LEUCINE-SPECIFIC-BINDING PROTEIN"/>
    <property type="match status" value="1"/>
</dbReference>
<dbReference type="GO" id="GO:0006865">
    <property type="term" value="P:amino acid transport"/>
    <property type="evidence" value="ECO:0007669"/>
    <property type="project" value="UniProtKB-KW"/>
</dbReference>
<keyword evidence="4" id="KW-0029">Amino-acid transport</keyword>
<dbReference type="InterPro" id="IPR028082">
    <property type="entry name" value="Peripla_BP_I"/>
</dbReference>
<dbReference type="PRINTS" id="PR00337">
    <property type="entry name" value="LEUILEVALBP"/>
</dbReference>
<evidence type="ECO:0000256" key="4">
    <source>
        <dbReference type="ARBA" id="ARBA00022970"/>
    </source>
</evidence>
<dbReference type="InterPro" id="IPR000709">
    <property type="entry name" value="Leu_Ile_Val-bd"/>
</dbReference>
<dbReference type="Proteomes" id="UP000283474">
    <property type="component" value="Chromosome"/>
</dbReference>
<name>A0A410GG23_9BURK</name>
<dbReference type="SUPFAM" id="SSF53822">
    <property type="entry name" value="Periplasmic binding protein-like I"/>
    <property type="match status" value="1"/>
</dbReference>
<protein>
    <submittedName>
        <fullName evidence="7">Branched-chain amino acid ABC transporter substrate-binding protein</fullName>
    </submittedName>
</protein>
<evidence type="ECO:0000256" key="1">
    <source>
        <dbReference type="ARBA" id="ARBA00010062"/>
    </source>
</evidence>
<keyword evidence="3 5" id="KW-0732">Signal</keyword>
<dbReference type="KEGG" id="pus:CKA81_16245"/>
<evidence type="ECO:0000256" key="5">
    <source>
        <dbReference type="SAM" id="SignalP"/>
    </source>
</evidence>
<comment type="similarity">
    <text evidence="1">Belongs to the leucine-binding protein family.</text>
</comment>
<keyword evidence="8" id="KW-1185">Reference proteome</keyword>
<feature type="chain" id="PRO_5018965889" evidence="5">
    <location>
        <begin position="24"/>
        <end position="414"/>
    </location>
</feature>